<keyword evidence="3" id="KW-0472">Membrane</keyword>
<dbReference type="PANTHER" id="PTHR30429">
    <property type="entry name" value="D-METHIONINE-BINDING LIPOPROTEIN METQ"/>
    <property type="match status" value="1"/>
</dbReference>
<dbReference type="SUPFAM" id="SSF53850">
    <property type="entry name" value="Periplasmic binding protein-like II"/>
    <property type="match status" value="1"/>
</dbReference>
<proteinExistence type="inferred from homology"/>
<evidence type="ECO:0000256" key="4">
    <source>
        <dbReference type="ARBA" id="ARBA00023139"/>
    </source>
</evidence>
<evidence type="ECO:0000313" key="8">
    <source>
        <dbReference type="Proteomes" id="UP000000845"/>
    </source>
</evidence>
<reference evidence="7 8" key="2">
    <citation type="journal article" date="2010" name="Stand. Genomic Sci.">
        <title>Complete genome sequence of Sebaldella termitidis type strain (NCTC 11300).</title>
        <authorList>
            <person name="Harmon-Smith M."/>
            <person name="Celia L."/>
            <person name="Chertkov O."/>
            <person name="Lapidus A."/>
            <person name="Copeland A."/>
            <person name="Glavina Del Rio T."/>
            <person name="Nolan M."/>
            <person name="Lucas S."/>
            <person name="Tice H."/>
            <person name="Cheng J.F."/>
            <person name="Han C."/>
            <person name="Detter J.C."/>
            <person name="Bruce D."/>
            <person name="Goodwin L."/>
            <person name="Pitluck S."/>
            <person name="Pati A."/>
            <person name="Liolios K."/>
            <person name="Ivanova N."/>
            <person name="Mavromatis K."/>
            <person name="Mikhailova N."/>
            <person name="Chen A."/>
            <person name="Palaniappan K."/>
            <person name="Land M."/>
            <person name="Hauser L."/>
            <person name="Chang Y.J."/>
            <person name="Jeffries C.D."/>
            <person name="Brettin T."/>
            <person name="Goker M."/>
            <person name="Beck B."/>
            <person name="Bristow J."/>
            <person name="Eisen J.A."/>
            <person name="Markowitz V."/>
            <person name="Hugenholtz P."/>
            <person name="Kyrpides N.C."/>
            <person name="Klenk H.P."/>
            <person name="Chen F."/>
        </authorList>
    </citation>
    <scope>NUCLEOTIDE SEQUENCE [LARGE SCALE GENOMIC DNA]</scope>
    <source>
        <strain evidence="8">ATCC 33386 / NCTC 11300</strain>
    </source>
</reference>
<evidence type="ECO:0000256" key="2">
    <source>
        <dbReference type="ARBA" id="ARBA00022729"/>
    </source>
</evidence>
<evidence type="ECO:0000256" key="5">
    <source>
        <dbReference type="ARBA" id="ARBA00023288"/>
    </source>
</evidence>
<comment type="subcellular location">
    <subcellularLocation>
        <location evidence="1">Membrane</location>
        <topology evidence="1">Lipid-anchor</topology>
    </subcellularLocation>
</comment>
<dbReference type="Gene3D" id="3.40.190.10">
    <property type="entry name" value="Periplasmic binding protein-like II"/>
    <property type="match status" value="2"/>
</dbReference>
<evidence type="ECO:0000313" key="7">
    <source>
        <dbReference type="EMBL" id="ACZ08979.1"/>
    </source>
</evidence>
<keyword evidence="5 6" id="KW-0449">Lipoprotein</keyword>
<organism evidence="7 8">
    <name type="scientific">Sebaldella termitidis (strain ATCC 33386 / NCTC 11300)</name>
    <dbReference type="NCBI Taxonomy" id="526218"/>
    <lineage>
        <taxon>Bacteria</taxon>
        <taxon>Fusobacteriati</taxon>
        <taxon>Fusobacteriota</taxon>
        <taxon>Fusobacteriia</taxon>
        <taxon>Fusobacteriales</taxon>
        <taxon>Leptotrichiaceae</taxon>
        <taxon>Sebaldella</taxon>
    </lineage>
</organism>
<dbReference type="AlphaFoldDB" id="D1AK63"/>
<dbReference type="GO" id="GO:0016020">
    <property type="term" value="C:membrane"/>
    <property type="evidence" value="ECO:0007669"/>
    <property type="project" value="UniProtKB-SubCell"/>
</dbReference>
<dbReference type="CDD" id="cd13597">
    <property type="entry name" value="PBP2_lipoprotein_Tp32"/>
    <property type="match status" value="1"/>
</dbReference>
<keyword evidence="2" id="KW-0732">Signal</keyword>
<gene>
    <name evidence="7" type="ordered locus">Sterm_2125</name>
</gene>
<dbReference type="KEGG" id="str:Sterm_2125"/>
<keyword evidence="8" id="KW-1185">Reference proteome</keyword>
<dbReference type="Pfam" id="PF03180">
    <property type="entry name" value="Lipoprotein_9"/>
    <property type="match status" value="1"/>
</dbReference>
<reference evidence="8" key="1">
    <citation type="submission" date="2009-09" db="EMBL/GenBank/DDBJ databases">
        <title>The complete chromosome of Sebaldella termitidis ATCC 33386.</title>
        <authorList>
            <consortium name="US DOE Joint Genome Institute (JGI-PGF)"/>
            <person name="Lucas S."/>
            <person name="Copeland A."/>
            <person name="Lapidus A."/>
            <person name="Glavina del Rio T."/>
            <person name="Dalin E."/>
            <person name="Tice H."/>
            <person name="Bruce D."/>
            <person name="Goodwin L."/>
            <person name="Pitluck S."/>
            <person name="Kyrpides N."/>
            <person name="Mavromatis K."/>
            <person name="Ivanova N."/>
            <person name="Mikhailova N."/>
            <person name="Sims D."/>
            <person name="Meincke L."/>
            <person name="Brettin T."/>
            <person name="Detter J.C."/>
            <person name="Han C."/>
            <person name="Larimer F."/>
            <person name="Land M."/>
            <person name="Hauser L."/>
            <person name="Markowitz V."/>
            <person name="Cheng J.F."/>
            <person name="Hugenholtz P."/>
            <person name="Woyke T."/>
            <person name="Wu D."/>
            <person name="Eisen J.A."/>
        </authorList>
    </citation>
    <scope>NUCLEOTIDE SEQUENCE [LARGE SCALE GENOMIC DNA]</scope>
    <source>
        <strain evidence="8">ATCC 33386 / NCTC 11300</strain>
    </source>
</reference>
<evidence type="ECO:0000256" key="1">
    <source>
        <dbReference type="ARBA" id="ARBA00004635"/>
    </source>
</evidence>
<dbReference type="STRING" id="526218.Sterm_2125"/>
<evidence type="ECO:0000256" key="6">
    <source>
        <dbReference type="PIRNR" id="PIRNR002854"/>
    </source>
</evidence>
<dbReference type="eggNOG" id="COG1464">
    <property type="taxonomic scope" value="Bacteria"/>
</dbReference>
<protein>
    <recommendedName>
        <fullName evidence="6">Lipoprotein</fullName>
    </recommendedName>
</protein>
<name>D1AK63_SEBTE</name>
<dbReference type="Proteomes" id="UP000000845">
    <property type="component" value="Chromosome"/>
</dbReference>
<dbReference type="RefSeq" id="WP_012861573.1">
    <property type="nucleotide sequence ID" value="NC_013517.1"/>
</dbReference>
<dbReference type="PIRSF" id="PIRSF002854">
    <property type="entry name" value="MetQ"/>
    <property type="match status" value="1"/>
</dbReference>
<evidence type="ECO:0000256" key="3">
    <source>
        <dbReference type="ARBA" id="ARBA00023136"/>
    </source>
</evidence>
<dbReference type="EMBL" id="CP001739">
    <property type="protein sequence ID" value="ACZ08979.1"/>
    <property type="molecule type" value="Genomic_DNA"/>
</dbReference>
<accession>D1AK63</accession>
<keyword evidence="4" id="KW-0564">Palmitate</keyword>
<comment type="similarity">
    <text evidence="6">Belongs to the nlpA lipoprotein family.</text>
</comment>
<dbReference type="InterPro" id="IPR004872">
    <property type="entry name" value="Lipoprotein_NlpA"/>
</dbReference>
<dbReference type="PANTHER" id="PTHR30429:SF0">
    <property type="entry name" value="METHIONINE-BINDING LIPOPROTEIN METQ"/>
    <property type="match status" value="1"/>
</dbReference>
<dbReference type="HOGENOM" id="CLU_067080_0_0_0"/>
<dbReference type="PROSITE" id="PS51257">
    <property type="entry name" value="PROKAR_LIPOPROTEIN"/>
    <property type="match status" value="1"/>
</dbReference>
<sequence length="274" mass="30393">MKKFLIGILTLGVIFSCGKKEETPAADTGNPEAQKEQKLVIGATPTPHAEILEQVKEELKKEGVDLEIKIFDDYVLPNRLLGEKTLDANYFQHVPYMEEFAQKNNMELVAVAKIHVEPLAVYSKSVKDLSELPEGADVLIPNDPTNRGRALILLDKSGIIKLKDNQKLDSTIEDIAENPKKLKVTALNADQIPTRLGEVGAAVINGNFAMKNNLNPLTDSIFIEDKDSPYANVITVLKGNENDERVQKLVKALQSEKIKKFIEEKYQGSVVPAF</sequence>